<dbReference type="AlphaFoldDB" id="A0A5N5L3E8"/>
<organism evidence="7 8">
    <name type="scientific">Pangasianodon hypophthalmus</name>
    <name type="common">Striped catfish</name>
    <name type="synonym">Helicophagus hypophthalmus</name>
    <dbReference type="NCBI Taxonomy" id="310915"/>
    <lineage>
        <taxon>Eukaryota</taxon>
        <taxon>Metazoa</taxon>
        <taxon>Chordata</taxon>
        <taxon>Craniata</taxon>
        <taxon>Vertebrata</taxon>
        <taxon>Euteleostomi</taxon>
        <taxon>Actinopterygii</taxon>
        <taxon>Neopterygii</taxon>
        <taxon>Teleostei</taxon>
        <taxon>Ostariophysi</taxon>
        <taxon>Siluriformes</taxon>
        <taxon>Pangasiidae</taxon>
        <taxon>Pangasianodon</taxon>
    </lineage>
</organism>
<proteinExistence type="predicted"/>
<keyword evidence="2" id="KW-1003">Cell membrane</keyword>
<sequence length="128" mass="14869">MRNWNERMSMELNPTSTPSLSGVQSFIQTYFAHFSIKMDNETDWLPEHCTVKVDLVSRRIGLFLLHLFLFIVGLIMNLMVVWVNWQRRRTRNTVIFCILNMGVADTMLMLILPISMPRSCFGSRLGLG</sequence>
<dbReference type="PANTHER" id="PTHR24226:SF0">
    <property type="entry name" value="G-PROTEIN COUPLED RECEPTOR 182"/>
    <property type="match status" value="1"/>
</dbReference>
<reference evidence="7 8" key="1">
    <citation type="submission" date="2019-06" db="EMBL/GenBank/DDBJ databases">
        <title>A chromosome-scale genome assembly of the striped catfish, Pangasianodon hypophthalmus.</title>
        <authorList>
            <person name="Wen M."/>
            <person name="Zahm M."/>
            <person name="Roques C."/>
            <person name="Cabau C."/>
            <person name="Klopp C."/>
            <person name="Donnadieu C."/>
            <person name="Jouanno E."/>
            <person name="Avarre J.-C."/>
            <person name="Campet M."/>
            <person name="Ha T.T.T."/>
            <person name="Dugue R."/>
            <person name="Lampietro C."/>
            <person name="Louis A."/>
            <person name="Herpin A."/>
            <person name="Echchiki A."/>
            <person name="Berthelot C."/>
            <person name="Parey E."/>
            <person name="Roest-Crollius H."/>
            <person name="Braasch I."/>
            <person name="Postlethwait J."/>
            <person name="Bobe J."/>
            <person name="Montfort J."/>
            <person name="Bouchez O."/>
            <person name="Begum T."/>
            <person name="Schartl M."/>
            <person name="Guiguen Y."/>
        </authorList>
    </citation>
    <scope>NUCLEOTIDE SEQUENCE [LARGE SCALE GENOMIC DNA]</scope>
    <source>
        <strain evidence="7 8">Indonesia</strain>
        <tissue evidence="7">Blood</tissue>
    </source>
</reference>
<feature type="transmembrane region" description="Helical" evidence="6">
    <location>
        <begin position="60"/>
        <end position="82"/>
    </location>
</feature>
<evidence type="ECO:0000256" key="6">
    <source>
        <dbReference type="SAM" id="Phobius"/>
    </source>
</evidence>
<dbReference type="PANTHER" id="PTHR24226">
    <property type="entry name" value="G-PROTEIN COUPLED RECEPTOR 182 AND ESTROGEN RECEPTOR 1"/>
    <property type="match status" value="1"/>
</dbReference>
<evidence type="ECO:0000313" key="8">
    <source>
        <dbReference type="Proteomes" id="UP000327468"/>
    </source>
</evidence>
<feature type="transmembrane region" description="Helical" evidence="6">
    <location>
        <begin position="94"/>
        <end position="116"/>
    </location>
</feature>
<comment type="subcellular location">
    <subcellularLocation>
        <location evidence="1">Cell membrane</location>
        <topology evidence="1">Multi-pass membrane protein</topology>
    </subcellularLocation>
</comment>
<evidence type="ECO:0000256" key="4">
    <source>
        <dbReference type="ARBA" id="ARBA00023170"/>
    </source>
</evidence>
<evidence type="ECO:0000256" key="1">
    <source>
        <dbReference type="ARBA" id="ARBA00004651"/>
    </source>
</evidence>
<dbReference type="Gene3D" id="1.20.1070.10">
    <property type="entry name" value="Rhodopsin 7-helix transmembrane proteins"/>
    <property type="match status" value="1"/>
</dbReference>
<keyword evidence="3" id="KW-0297">G-protein coupled receptor</keyword>
<dbReference type="EMBL" id="VFJC01000021">
    <property type="protein sequence ID" value="KAB5537274.1"/>
    <property type="molecule type" value="Genomic_DNA"/>
</dbReference>
<gene>
    <name evidence="7" type="ORF">PHYPO_G00116910</name>
</gene>
<keyword evidence="6" id="KW-0812">Transmembrane</keyword>
<dbReference type="GO" id="GO:0005886">
    <property type="term" value="C:plasma membrane"/>
    <property type="evidence" value="ECO:0007669"/>
    <property type="project" value="UniProtKB-SubCell"/>
</dbReference>
<evidence type="ECO:0000313" key="7">
    <source>
        <dbReference type="EMBL" id="KAB5537274.1"/>
    </source>
</evidence>
<keyword evidence="6" id="KW-0472">Membrane</keyword>
<dbReference type="SUPFAM" id="SSF81321">
    <property type="entry name" value="Family A G protein-coupled receptor-like"/>
    <property type="match status" value="1"/>
</dbReference>
<comment type="caution">
    <text evidence="7">The sequence shown here is derived from an EMBL/GenBank/DDBJ whole genome shotgun (WGS) entry which is preliminary data.</text>
</comment>
<evidence type="ECO:0000256" key="5">
    <source>
        <dbReference type="ARBA" id="ARBA00023224"/>
    </source>
</evidence>
<dbReference type="Proteomes" id="UP000327468">
    <property type="component" value="Chromosome 20"/>
</dbReference>
<evidence type="ECO:0008006" key="9">
    <source>
        <dbReference type="Google" id="ProtNLM"/>
    </source>
</evidence>
<accession>A0A5N5L3E8</accession>
<evidence type="ECO:0000256" key="3">
    <source>
        <dbReference type="ARBA" id="ARBA00023040"/>
    </source>
</evidence>
<keyword evidence="5" id="KW-0807">Transducer</keyword>
<protein>
    <recommendedName>
        <fullName evidence="9">G-protein coupled receptors family 1 profile domain-containing protein</fullName>
    </recommendedName>
</protein>
<name>A0A5N5L3E8_PANHP</name>
<keyword evidence="8" id="KW-1185">Reference proteome</keyword>
<keyword evidence="4" id="KW-0675">Receptor</keyword>
<evidence type="ECO:0000256" key="2">
    <source>
        <dbReference type="ARBA" id="ARBA00022475"/>
    </source>
</evidence>
<keyword evidence="6" id="KW-1133">Transmembrane helix</keyword>
<dbReference type="GO" id="GO:0004930">
    <property type="term" value="F:G protein-coupled receptor activity"/>
    <property type="evidence" value="ECO:0007669"/>
    <property type="project" value="UniProtKB-KW"/>
</dbReference>
<dbReference type="InterPro" id="IPR047143">
    <property type="entry name" value="GPER1-like"/>
</dbReference>